<evidence type="ECO:0000259" key="5">
    <source>
        <dbReference type="PROSITE" id="PS50110"/>
    </source>
</evidence>
<dbReference type="Pfam" id="PF00990">
    <property type="entry name" value="GGDEF"/>
    <property type="match status" value="1"/>
</dbReference>
<dbReference type="STRING" id="252474.B1A74_02655"/>
<dbReference type="FunFam" id="3.30.70.270:FF:000001">
    <property type="entry name" value="Diguanylate cyclase domain protein"/>
    <property type="match status" value="1"/>
</dbReference>
<dbReference type="InterPro" id="IPR029787">
    <property type="entry name" value="Nucleotide_cyclase"/>
</dbReference>
<dbReference type="EMBL" id="MUZR01000007">
    <property type="protein sequence ID" value="OOC11045.1"/>
    <property type="molecule type" value="Genomic_DNA"/>
</dbReference>
<dbReference type="GO" id="GO:1902201">
    <property type="term" value="P:negative regulation of bacterial-type flagellum-dependent cell motility"/>
    <property type="evidence" value="ECO:0007669"/>
    <property type="project" value="TreeGrafter"/>
</dbReference>
<evidence type="ECO:0000313" key="8">
    <source>
        <dbReference type="Proteomes" id="UP000189177"/>
    </source>
</evidence>
<protein>
    <recommendedName>
        <fullName evidence="2">diguanylate cyclase</fullName>
        <ecNumber evidence="2">2.7.7.65</ecNumber>
    </recommendedName>
</protein>
<dbReference type="GO" id="GO:0043709">
    <property type="term" value="P:cell adhesion involved in single-species biofilm formation"/>
    <property type="evidence" value="ECO:0007669"/>
    <property type="project" value="TreeGrafter"/>
</dbReference>
<dbReference type="CDD" id="cd01949">
    <property type="entry name" value="GGDEF"/>
    <property type="match status" value="1"/>
</dbReference>
<dbReference type="InterPro" id="IPR050469">
    <property type="entry name" value="Diguanylate_Cyclase"/>
</dbReference>
<dbReference type="SUPFAM" id="SSF55073">
    <property type="entry name" value="Nucleotide cyclase"/>
    <property type="match status" value="1"/>
</dbReference>
<dbReference type="RefSeq" id="WP_018946339.1">
    <property type="nucleotide sequence ID" value="NZ_MUZR01000007.1"/>
</dbReference>
<dbReference type="InterPro" id="IPR000160">
    <property type="entry name" value="GGDEF_dom"/>
</dbReference>
<dbReference type="PANTHER" id="PTHR45138:SF9">
    <property type="entry name" value="DIGUANYLATE CYCLASE DGCM-RELATED"/>
    <property type="match status" value="1"/>
</dbReference>
<keyword evidence="8" id="KW-1185">Reference proteome</keyword>
<organism evidence="7 8">
    <name type="scientific">Thioalkalivibrio halophilus</name>
    <dbReference type="NCBI Taxonomy" id="252474"/>
    <lineage>
        <taxon>Bacteria</taxon>
        <taxon>Pseudomonadati</taxon>
        <taxon>Pseudomonadota</taxon>
        <taxon>Gammaproteobacteria</taxon>
        <taxon>Chromatiales</taxon>
        <taxon>Ectothiorhodospiraceae</taxon>
        <taxon>Thioalkalivibrio</taxon>
    </lineage>
</organism>
<dbReference type="PROSITE" id="PS50110">
    <property type="entry name" value="RESPONSE_REGULATORY"/>
    <property type="match status" value="1"/>
</dbReference>
<evidence type="ECO:0000313" key="7">
    <source>
        <dbReference type="EMBL" id="OOC11045.1"/>
    </source>
</evidence>
<name>A0A1V3A136_9GAMM</name>
<evidence type="ECO:0000256" key="1">
    <source>
        <dbReference type="ARBA" id="ARBA00001946"/>
    </source>
</evidence>
<evidence type="ECO:0000259" key="6">
    <source>
        <dbReference type="PROSITE" id="PS50887"/>
    </source>
</evidence>
<dbReference type="AlphaFoldDB" id="A0A1V3A136"/>
<feature type="domain" description="GGDEF" evidence="6">
    <location>
        <begin position="166"/>
        <end position="303"/>
    </location>
</feature>
<comment type="cofactor">
    <cofactor evidence="1">
        <name>Mg(2+)</name>
        <dbReference type="ChEBI" id="CHEBI:18420"/>
    </cofactor>
</comment>
<dbReference type="PANTHER" id="PTHR45138">
    <property type="entry name" value="REGULATORY COMPONENTS OF SENSORY TRANSDUCTION SYSTEM"/>
    <property type="match status" value="1"/>
</dbReference>
<dbReference type="NCBIfam" id="TIGR00254">
    <property type="entry name" value="GGDEF"/>
    <property type="match status" value="1"/>
</dbReference>
<reference evidence="7 8" key="1">
    <citation type="submission" date="2017-02" db="EMBL/GenBank/DDBJ databases">
        <title>Genomic diversity within the haloalkaliphilic genus Thioalkalivibrio.</title>
        <authorList>
            <person name="Ahn A.-C."/>
            <person name="Meier-Kolthoff J."/>
            <person name="Overmars L."/>
            <person name="Richter M."/>
            <person name="Woyke T."/>
            <person name="Sorokin D.Y."/>
            <person name="Muyzer G."/>
        </authorList>
    </citation>
    <scope>NUCLEOTIDE SEQUENCE [LARGE SCALE GENOMIC DNA]</scope>
    <source>
        <strain evidence="7 8">HL17</strain>
    </source>
</reference>
<accession>A0A1V3A136</accession>
<dbReference type="GO" id="GO:0000160">
    <property type="term" value="P:phosphorelay signal transduction system"/>
    <property type="evidence" value="ECO:0007669"/>
    <property type="project" value="InterPro"/>
</dbReference>
<dbReference type="OrthoDB" id="9812260at2"/>
<comment type="catalytic activity">
    <reaction evidence="3">
        <text>2 GTP = 3',3'-c-di-GMP + 2 diphosphate</text>
        <dbReference type="Rhea" id="RHEA:24898"/>
        <dbReference type="ChEBI" id="CHEBI:33019"/>
        <dbReference type="ChEBI" id="CHEBI:37565"/>
        <dbReference type="ChEBI" id="CHEBI:58805"/>
        <dbReference type="EC" id="2.7.7.65"/>
    </reaction>
</comment>
<dbReference type="Gene3D" id="3.30.70.270">
    <property type="match status" value="1"/>
</dbReference>
<dbReference type="SUPFAM" id="SSF52172">
    <property type="entry name" value="CheY-like"/>
    <property type="match status" value="1"/>
</dbReference>
<dbReference type="InterPro" id="IPR043128">
    <property type="entry name" value="Rev_trsase/Diguanyl_cyclase"/>
</dbReference>
<feature type="domain" description="Response regulatory" evidence="5">
    <location>
        <begin position="8"/>
        <end position="123"/>
    </location>
</feature>
<proteinExistence type="predicted"/>
<evidence type="ECO:0000256" key="2">
    <source>
        <dbReference type="ARBA" id="ARBA00012528"/>
    </source>
</evidence>
<gene>
    <name evidence="7" type="ORF">B1A74_02655</name>
</gene>
<evidence type="ECO:0000256" key="4">
    <source>
        <dbReference type="PROSITE-ProRule" id="PRU00169"/>
    </source>
</evidence>
<feature type="modified residue" description="4-aspartylphosphate" evidence="4">
    <location>
        <position position="56"/>
    </location>
</feature>
<dbReference type="GO" id="GO:0052621">
    <property type="term" value="F:diguanylate cyclase activity"/>
    <property type="evidence" value="ECO:0007669"/>
    <property type="project" value="UniProtKB-EC"/>
</dbReference>
<comment type="caution">
    <text evidence="7">The sequence shown here is derived from an EMBL/GenBank/DDBJ whole genome shotgun (WGS) entry which is preliminary data.</text>
</comment>
<keyword evidence="4" id="KW-0597">Phosphoprotein</keyword>
<sequence>MNSDHRARILVVDDEPANIELLAGIFEDEHEVLFATNGKRALDLAASARPDVILLDVMMPGTDGFQVCEWLKSERATANVPVIFITGVGDTEGEARGLELGAVDYVNKPINPPVVRLRVQHQIELKRARDQLTRMAVTDGLTGLANRRQFEETLERENARLARTGDALSVILMDIDYFKPFNDTLGHVRGDDCLREVSRVLDETISRPADLAARYGGEEFGCILPETALEDAAAVAERVREAIVELGVPHPASEVADHVTASLGVATLHCQPRQSALRVVARADEQLYRAKAEGRNRVCAAGSAER</sequence>
<dbReference type="InterPro" id="IPR001789">
    <property type="entry name" value="Sig_transdc_resp-reg_receiver"/>
</dbReference>
<dbReference type="Pfam" id="PF00072">
    <property type="entry name" value="Response_reg"/>
    <property type="match status" value="1"/>
</dbReference>
<dbReference type="GO" id="GO:0005886">
    <property type="term" value="C:plasma membrane"/>
    <property type="evidence" value="ECO:0007669"/>
    <property type="project" value="TreeGrafter"/>
</dbReference>
<dbReference type="EC" id="2.7.7.65" evidence="2"/>
<dbReference type="Proteomes" id="UP000189177">
    <property type="component" value="Unassembled WGS sequence"/>
</dbReference>
<dbReference type="InterPro" id="IPR011006">
    <property type="entry name" value="CheY-like_superfamily"/>
</dbReference>
<dbReference type="SMART" id="SM00448">
    <property type="entry name" value="REC"/>
    <property type="match status" value="1"/>
</dbReference>
<dbReference type="Gene3D" id="3.40.50.2300">
    <property type="match status" value="1"/>
</dbReference>
<evidence type="ECO:0000256" key="3">
    <source>
        <dbReference type="ARBA" id="ARBA00034247"/>
    </source>
</evidence>
<dbReference type="SMART" id="SM00267">
    <property type="entry name" value="GGDEF"/>
    <property type="match status" value="1"/>
</dbReference>
<dbReference type="PROSITE" id="PS50887">
    <property type="entry name" value="GGDEF"/>
    <property type="match status" value="1"/>
</dbReference>